<gene>
    <name evidence="1" type="ORF">NQ176_g2676</name>
</gene>
<reference evidence="1" key="1">
    <citation type="submission" date="2022-08" db="EMBL/GenBank/DDBJ databases">
        <title>Genome Sequence of Lecanicillium fungicola.</title>
        <authorList>
            <person name="Buettner E."/>
        </authorList>
    </citation>
    <scope>NUCLEOTIDE SEQUENCE</scope>
    <source>
        <strain evidence="1">Babe33</strain>
    </source>
</reference>
<organism evidence="1 2">
    <name type="scientific">Zarea fungicola</name>
    <dbReference type="NCBI Taxonomy" id="93591"/>
    <lineage>
        <taxon>Eukaryota</taxon>
        <taxon>Fungi</taxon>
        <taxon>Dikarya</taxon>
        <taxon>Ascomycota</taxon>
        <taxon>Pezizomycotina</taxon>
        <taxon>Sordariomycetes</taxon>
        <taxon>Hypocreomycetidae</taxon>
        <taxon>Hypocreales</taxon>
        <taxon>Cordycipitaceae</taxon>
        <taxon>Zarea</taxon>
    </lineage>
</organism>
<protein>
    <submittedName>
        <fullName evidence="1">Uncharacterized protein</fullName>
    </submittedName>
</protein>
<accession>A0ACC1NPN2</accession>
<comment type="caution">
    <text evidence="1">The sequence shown here is derived from an EMBL/GenBank/DDBJ whole genome shotgun (WGS) entry which is preliminary data.</text>
</comment>
<proteinExistence type="predicted"/>
<sequence length="272" mass="29469">MTWFHAKEDRPTPKEVYNWRLYLETAIIATGSILFGYDSAFIGTTIARASFKTSFNISKSAAADISSNITSAFQAGAFFGAIFCYLLTERVGRKWALQANVVVFLVGAILMVAASHQLSYIYAGRVLTGLACGAITATVPSYIAELGSSNNNVSSQGTLAATSASDAQGGEEQQGLSDVIVLLNMLENMPDLAAEVEDGLGQEIGEECGEKYGRVERVYIDVATQRVFIKFTDQVSALRAVNELQGRVFNGNTITPRFYNSEAFEQGVYTKL</sequence>
<dbReference type="EMBL" id="JANJQO010000203">
    <property type="protein sequence ID" value="KAJ2980379.1"/>
    <property type="molecule type" value="Genomic_DNA"/>
</dbReference>
<name>A0ACC1NPN2_9HYPO</name>
<dbReference type="Proteomes" id="UP001143910">
    <property type="component" value="Unassembled WGS sequence"/>
</dbReference>
<evidence type="ECO:0000313" key="1">
    <source>
        <dbReference type="EMBL" id="KAJ2980379.1"/>
    </source>
</evidence>
<keyword evidence="2" id="KW-1185">Reference proteome</keyword>
<evidence type="ECO:0000313" key="2">
    <source>
        <dbReference type="Proteomes" id="UP001143910"/>
    </source>
</evidence>